<reference evidence="1 2" key="1">
    <citation type="submission" date="2014-09" db="EMBL/GenBank/DDBJ databases">
        <authorList>
            <person name="Chan K.-G."/>
        </authorList>
    </citation>
    <scope>NUCLEOTIDE SEQUENCE [LARGE SCALE GENOMIC DNA]</scope>
    <source>
        <strain evidence="1 2">ND07</strain>
    </source>
</reference>
<proteinExistence type="predicted"/>
<dbReference type="RefSeq" id="WP_038410896.1">
    <property type="nucleotide sequence ID" value="NZ_CP009455.1"/>
</dbReference>
<dbReference type="OrthoDB" id="7030311at2"/>
<gene>
    <name evidence="1" type="ORF">LK03_02315</name>
</gene>
<sequence length="156" mass="17025">MSRQRGVVLLISLMLSLLLALLAASALHDALNDTHQAAYLLKGGQAFEQAEATLLEAASLLPAGMPVCKGCPPPIRPHELQGRWQPAASGFYQIQNLGTTERAMHRPRGEQVTLFRVTAVSAQAQSRQVIEAVYALADGEGEVAQRILWRQRSKEE</sequence>
<dbReference type="KEGG" id="psw:LK03_02315"/>
<evidence type="ECO:0000313" key="1">
    <source>
        <dbReference type="EMBL" id="AIR88147.1"/>
    </source>
</evidence>
<dbReference type="Proteomes" id="UP000029493">
    <property type="component" value="Chromosome"/>
</dbReference>
<organism evidence="1 2">
    <name type="scientific">Pseudomonas cremoricolorata</name>
    <dbReference type="NCBI Taxonomy" id="157783"/>
    <lineage>
        <taxon>Bacteria</taxon>
        <taxon>Pseudomonadati</taxon>
        <taxon>Pseudomonadota</taxon>
        <taxon>Gammaproteobacteria</taxon>
        <taxon>Pseudomonadales</taxon>
        <taxon>Pseudomonadaceae</taxon>
        <taxon>Pseudomonas</taxon>
    </lineage>
</organism>
<keyword evidence="2" id="KW-1185">Reference proteome</keyword>
<evidence type="ECO:0008006" key="3">
    <source>
        <dbReference type="Google" id="ProtNLM"/>
    </source>
</evidence>
<dbReference type="STRING" id="157783.LK03_02315"/>
<dbReference type="AlphaFoldDB" id="A0A089WNX0"/>
<evidence type="ECO:0000313" key="2">
    <source>
        <dbReference type="Proteomes" id="UP000029493"/>
    </source>
</evidence>
<name>A0A089WNX0_9PSED</name>
<accession>A0A089WNX0</accession>
<dbReference type="EMBL" id="CP009455">
    <property type="protein sequence ID" value="AIR88147.1"/>
    <property type="molecule type" value="Genomic_DNA"/>
</dbReference>
<protein>
    <recommendedName>
        <fullName evidence="3">Type IV pilus assembly protein PilX</fullName>
    </recommendedName>
</protein>